<evidence type="ECO:0000313" key="2">
    <source>
        <dbReference type="Proteomes" id="UP000824927"/>
    </source>
</evidence>
<accession>A0A9Q3XCS8</accession>
<gene>
    <name evidence="1" type="ORF">KUV31_01850</name>
</gene>
<evidence type="ECO:0000313" key="1">
    <source>
        <dbReference type="EMBL" id="MBY6217076.1"/>
    </source>
</evidence>
<dbReference type="AlphaFoldDB" id="A0A9Q3XCS8"/>
<evidence type="ECO:0008006" key="3">
    <source>
        <dbReference type="Google" id="ProtNLM"/>
    </source>
</evidence>
<proteinExistence type="predicted"/>
<protein>
    <recommendedName>
        <fullName evidence="3">Lipoprotein</fullName>
    </recommendedName>
</protein>
<dbReference type="EMBL" id="JAHVKP010000001">
    <property type="protein sequence ID" value="MBY6217076.1"/>
    <property type="molecule type" value="Genomic_DNA"/>
</dbReference>
<dbReference type="RefSeq" id="WP_221427842.1">
    <property type="nucleotide sequence ID" value="NZ_CP095080.1"/>
</dbReference>
<dbReference type="PROSITE" id="PS51257">
    <property type="entry name" value="PROKAR_LIPOPROTEIN"/>
    <property type="match status" value="1"/>
</dbReference>
<sequence>MTNRFRLLTALGMGLALAGCKSDGELVVQGNAVGITAVRTACPAVGIPDYTGDVTLFRGATKTLSDLDVTAAMTNLTSTCNEANERVYSEASFDVVARRTDVRGARTVELPYFTTVLRGGTAVVTKRVGTVTLNFADGEERARATGKAGAFVNRADATLPADVVERITRRRKPGDPDAALDPLADPEVRAAVQRATFELLVGFQLTEDQLRYNATR</sequence>
<name>A0A9Q3XCS8_9SPHN</name>
<comment type="caution">
    <text evidence="1">The sequence shown here is derived from an EMBL/GenBank/DDBJ whole genome shotgun (WGS) entry which is preliminary data.</text>
</comment>
<organism evidence="1 2">
    <name type="scientific">Qipengyuania aquimaris</name>
    <dbReference type="NCBI Taxonomy" id="255984"/>
    <lineage>
        <taxon>Bacteria</taxon>
        <taxon>Pseudomonadati</taxon>
        <taxon>Pseudomonadota</taxon>
        <taxon>Alphaproteobacteria</taxon>
        <taxon>Sphingomonadales</taxon>
        <taxon>Erythrobacteraceae</taxon>
        <taxon>Qipengyuania</taxon>
    </lineage>
</organism>
<dbReference type="Proteomes" id="UP000824927">
    <property type="component" value="Unassembled WGS sequence"/>
</dbReference>
<reference evidence="1" key="1">
    <citation type="submission" date="2021-06" db="EMBL/GenBank/DDBJ databases">
        <title>50 bacteria genomes isolated from Dapeng, Shenzhen, China.</title>
        <authorList>
            <person name="Zheng W."/>
            <person name="Yu S."/>
            <person name="Huang Y."/>
        </authorList>
    </citation>
    <scope>NUCLEOTIDE SEQUENCE</scope>
    <source>
        <strain evidence="1">DP4N28-2</strain>
    </source>
</reference>